<organism evidence="1 2">
    <name type="scientific">Rhizobium ruizarguesonis</name>
    <dbReference type="NCBI Taxonomy" id="2081791"/>
    <lineage>
        <taxon>Bacteria</taxon>
        <taxon>Pseudomonadati</taxon>
        <taxon>Pseudomonadota</taxon>
        <taxon>Alphaproteobacteria</taxon>
        <taxon>Hyphomicrobiales</taxon>
        <taxon>Rhizobiaceae</taxon>
        <taxon>Rhizobium/Agrobacterium group</taxon>
        <taxon>Rhizobium</taxon>
    </lineage>
</organism>
<name>A0AAE4YWU7_9HYPH</name>
<proteinExistence type="predicted"/>
<dbReference type="EMBL" id="WUFC01000046">
    <property type="protein sequence ID" value="NEI52685.1"/>
    <property type="molecule type" value="Genomic_DNA"/>
</dbReference>
<dbReference type="RefSeq" id="WP_164566531.1">
    <property type="nucleotide sequence ID" value="NZ_WUFC01000046.1"/>
</dbReference>
<evidence type="ECO:0000313" key="1">
    <source>
        <dbReference type="EMBL" id="NEI52685.1"/>
    </source>
</evidence>
<dbReference type="SUPFAM" id="SSF52402">
    <property type="entry name" value="Adenine nucleotide alpha hydrolases-like"/>
    <property type="match status" value="1"/>
</dbReference>
<protein>
    <recommendedName>
        <fullName evidence="3">3'-phosphoadenosine 5'-phosphosulfate sulfotransferase (PAPS reductase)/FAD synthetase</fullName>
    </recommendedName>
</protein>
<evidence type="ECO:0008006" key="3">
    <source>
        <dbReference type="Google" id="ProtNLM"/>
    </source>
</evidence>
<accession>A0AAE4YWU7</accession>
<gene>
    <name evidence="1" type="ORF">GR217_34265</name>
</gene>
<dbReference type="Gene3D" id="3.40.50.620">
    <property type="entry name" value="HUPs"/>
    <property type="match status" value="1"/>
</dbReference>
<sequence>MIKLRFLSLGAGVQSTTMALMAARREIGPMPDCAIFADTGWEPAGVYRHLDWLETQLPFPVYRVSAGNIRDDLLARRTERSGNFITVPFFLKHANGKEGIGRRQCTSHYKVEPIRKKTRELLGVGPRDRIPAGSVEKWIGISVDEIIRARLSSVKFETHRFPLLESRMRRVDCLQWLRDRQYHIPSKSSCIGCPFHSNAMWREMRDSDPEAWAEACQVDAEIREPIGREFRRAEMRGQQFMHARRVPLAEVDLSTAEDRGQLNLFINDCEGMCGL</sequence>
<reference evidence="1 2" key="1">
    <citation type="submission" date="2019-12" db="EMBL/GenBank/DDBJ databases">
        <title>Rhizobium genotypes associated with high levels of biological nitrogen fixation by grain legumes in a temperate-maritime cropping system.</title>
        <authorList>
            <person name="Maluk M."/>
            <person name="Francesc Ferrando Molina F."/>
            <person name="Lopez Del Egido L."/>
            <person name="Lafos M."/>
            <person name="Langarica-Fuentes A."/>
            <person name="Gebre Yohannes G."/>
            <person name="Young M.W."/>
            <person name="Martin P."/>
            <person name="Gantlett R."/>
            <person name="Kenicer G."/>
            <person name="Hawes C."/>
            <person name="Begg G.S."/>
            <person name="Quilliam R.S."/>
            <person name="Squire G.R."/>
            <person name="Poole P.S."/>
            <person name="Young P.W."/>
            <person name="Iannetta P.M."/>
            <person name="James E.K."/>
        </authorList>
    </citation>
    <scope>NUCLEOTIDE SEQUENCE [LARGE SCALE GENOMIC DNA]</scope>
    <source>
        <strain evidence="1 2">JHI985</strain>
    </source>
</reference>
<comment type="caution">
    <text evidence="1">The sequence shown here is derived from an EMBL/GenBank/DDBJ whole genome shotgun (WGS) entry which is preliminary data.</text>
</comment>
<dbReference type="Proteomes" id="UP000661163">
    <property type="component" value="Unassembled WGS sequence"/>
</dbReference>
<evidence type="ECO:0000313" key="2">
    <source>
        <dbReference type="Proteomes" id="UP000661163"/>
    </source>
</evidence>
<dbReference type="AlphaFoldDB" id="A0AAE4YWU7"/>
<dbReference type="InterPro" id="IPR014729">
    <property type="entry name" value="Rossmann-like_a/b/a_fold"/>
</dbReference>